<evidence type="ECO:0000313" key="3">
    <source>
        <dbReference type="EMBL" id="GGM76947.1"/>
    </source>
</evidence>
<reference evidence="3" key="2">
    <citation type="submission" date="2020-09" db="EMBL/GenBank/DDBJ databases">
        <authorList>
            <person name="Sun Q."/>
            <person name="Ohkuma M."/>
        </authorList>
    </citation>
    <scope>NUCLEOTIDE SEQUENCE</scope>
    <source>
        <strain evidence="3">JCM 16108</strain>
    </source>
</reference>
<protein>
    <submittedName>
        <fullName evidence="3">Uncharacterized protein</fullName>
    </submittedName>
</protein>
<proteinExistence type="predicted"/>
<dbReference type="RefSeq" id="WP_188873243.1">
    <property type="nucleotide sequence ID" value="NZ_BMOO01000014.1"/>
</dbReference>
<feature type="domain" description="Plasmid pRiA4b Orf3-like" evidence="1">
    <location>
        <begin position="3"/>
        <end position="139"/>
    </location>
</feature>
<keyword evidence="5" id="KW-1185">Reference proteome</keyword>
<evidence type="ECO:0000313" key="4">
    <source>
        <dbReference type="EMBL" id="MBP1955857.1"/>
    </source>
</evidence>
<dbReference type="Gene3D" id="3.10.290.30">
    <property type="entry name" value="MM3350-like"/>
    <property type="match status" value="1"/>
</dbReference>
<evidence type="ECO:0000259" key="1">
    <source>
        <dbReference type="Pfam" id="PF07929"/>
    </source>
</evidence>
<dbReference type="InterPro" id="IPR024047">
    <property type="entry name" value="MM3350-like_sf"/>
</dbReference>
<dbReference type="Pfam" id="PF07929">
    <property type="entry name" value="PRiA4_ORF3"/>
    <property type="match status" value="1"/>
</dbReference>
<gene>
    <name evidence="3" type="ORF">GCM10009017_28380</name>
    <name evidence="4" type="ORF">J2752_002788</name>
</gene>
<dbReference type="Proteomes" id="UP000765891">
    <property type="component" value="Unassembled WGS sequence"/>
</dbReference>
<evidence type="ECO:0000259" key="2">
    <source>
        <dbReference type="Pfam" id="PF25912"/>
    </source>
</evidence>
<name>A0A830G618_9EURY</name>
<dbReference type="EMBL" id="BMOO01000014">
    <property type="protein sequence ID" value="GGM76947.1"/>
    <property type="molecule type" value="Genomic_DNA"/>
</dbReference>
<reference evidence="4" key="3">
    <citation type="submission" date="2021-03" db="EMBL/GenBank/DDBJ databases">
        <title>Genomic Encyclopedia of Type Strains, Phase IV (KMG-IV): sequencing the most valuable type-strain genomes for metagenomic binning, comparative biology and taxonomic classification.</title>
        <authorList>
            <person name="Goeker M."/>
        </authorList>
    </citation>
    <scope>NUCLEOTIDE SEQUENCE</scope>
    <source>
        <strain evidence="4">DSM 22443</strain>
    </source>
</reference>
<organism evidence="3 5">
    <name type="scientific">Halarchaeum rubridurum</name>
    <dbReference type="NCBI Taxonomy" id="489911"/>
    <lineage>
        <taxon>Archaea</taxon>
        <taxon>Methanobacteriati</taxon>
        <taxon>Methanobacteriota</taxon>
        <taxon>Stenosarchaea group</taxon>
        <taxon>Halobacteria</taxon>
        <taxon>Halobacteriales</taxon>
        <taxon>Halobacteriaceae</taxon>
    </lineage>
</organism>
<sequence length="291" mass="32597">MTAYRFRVKFAPDPTSLWRDIVVGADRTLDEFQTTINAAMGLNQDHLWFFGIDEDYWESDVKYQCPAEHEDLPSGQPMQFGETTYSAGATTVGEMVAQLDLDQYDRICYLFDYGDEWRFYAILKEVVDDPDRRAAEVVKEKGNEIDQYASAGEDGSPLPDRLQELGLPDTAVPTADLRALEDRDDVAHVIVLLSIETGFGAVSERFMIQFDDVGYLLENSPRGWEVIEEVDGGDKTEESLLSALVSAAREWHAEIAEIASAASGQVFDDQTVEAMNVELNQGLERTGYSHL</sequence>
<accession>A0A830G618</accession>
<dbReference type="SUPFAM" id="SSF159941">
    <property type="entry name" value="MM3350-like"/>
    <property type="match status" value="1"/>
</dbReference>
<comment type="caution">
    <text evidence="3">The sequence shown here is derived from an EMBL/GenBank/DDBJ whole genome shotgun (WGS) entry which is preliminary data.</text>
</comment>
<dbReference type="AlphaFoldDB" id="A0A830G618"/>
<dbReference type="OrthoDB" id="225393at2157"/>
<dbReference type="InterPro" id="IPR058270">
    <property type="entry name" value="DUF7964"/>
</dbReference>
<reference evidence="3" key="1">
    <citation type="journal article" date="2014" name="Int. J. Syst. Evol. Microbiol.">
        <title>Complete genome sequence of Corynebacterium casei LMG S-19264T (=DSM 44701T), isolated from a smear-ripened cheese.</title>
        <authorList>
            <consortium name="US DOE Joint Genome Institute (JGI-PGF)"/>
            <person name="Walter F."/>
            <person name="Albersmeier A."/>
            <person name="Kalinowski J."/>
            <person name="Ruckert C."/>
        </authorList>
    </citation>
    <scope>NUCLEOTIDE SEQUENCE</scope>
    <source>
        <strain evidence="3">JCM 16108</strain>
    </source>
</reference>
<dbReference type="Pfam" id="PF25912">
    <property type="entry name" value="DUF7964"/>
    <property type="match status" value="1"/>
</dbReference>
<dbReference type="InterPro" id="IPR012912">
    <property type="entry name" value="Plasmid_pRiA4b_Orf3-like"/>
</dbReference>
<feature type="domain" description="DUF7964" evidence="2">
    <location>
        <begin position="167"/>
        <end position="251"/>
    </location>
</feature>
<evidence type="ECO:0000313" key="5">
    <source>
        <dbReference type="Proteomes" id="UP000614609"/>
    </source>
</evidence>
<dbReference type="EMBL" id="JAGGKO010000007">
    <property type="protein sequence ID" value="MBP1955857.1"/>
    <property type="molecule type" value="Genomic_DNA"/>
</dbReference>
<dbReference type="Proteomes" id="UP000614609">
    <property type="component" value="Unassembled WGS sequence"/>
</dbReference>